<organism evidence="2 3">
    <name type="scientific">Kwoniella mangroviensis CBS 10435</name>
    <dbReference type="NCBI Taxonomy" id="1331196"/>
    <lineage>
        <taxon>Eukaryota</taxon>
        <taxon>Fungi</taxon>
        <taxon>Dikarya</taxon>
        <taxon>Basidiomycota</taxon>
        <taxon>Agaricomycotina</taxon>
        <taxon>Tremellomycetes</taxon>
        <taxon>Tremellales</taxon>
        <taxon>Cryptococcaceae</taxon>
        <taxon>Kwoniella</taxon>
    </lineage>
</organism>
<dbReference type="AlphaFoldDB" id="A0A1B9IEP4"/>
<name>A0A1B9IEP4_9TREE</name>
<accession>A0A1B9IEP4</accession>
<feature type="compositionally biased region" description="Low complexity" evidence="1">
    <location>
        <begin position="12"/>
        <end position="32"/>
    </location>
</feature>
<evidence type="ECO:0000313" key="2">
    <source>
        <dbReference type="EMBL" id="OCF54036.1"/>
    </source>
</evidence>
<keyword evidence="3" id="KW-1185">Reference proteome</keyword>
<dbReference type="Proteomes" id="UP000092583">
    <property type="component" value="Unassembled WGS sequence"/>
</dbReference>
<feature type="compositionally biased region" description="Acidic residues" evidence="1">
    <location>
        <begin position="190"/>
        <end position="223"/>
    </location>
</feature>
<reference evidence="2 3" key="1">
    <citation type="submission" date="2013-07" db="EMBL/GenBank/DDBJ databases">
        <title>The Genome Sequence of Kwoniella mangroviensis CBS10435.</title>
        <authorList>
            <consortium name="The Broad Institute Genome Sequencing Platform"/>
            <person name="Cuomo C."/>
            <person name="Litvintseva A."/>
            <person name="Chen Y."/>
            <person name="Heitman J."/>
            <person name="Sun S."/>
            <person name="Springer D."/>
            <person name="Dromer F."/>
            <person name="Young S.K."/>
            <person name="Zeng Q."/>
            <person name="Gargeya S."/>
            <person name="Fitzgerald M."/>
            <person name="Abouelleil A."/>
            <person name="Alvarado L."/>
            <person name="Berlin A.M."/>
            <person name="Chapman S.B."/>
            <person name="Dewar J."/>
            <person name="Goldberg J."/>
            <person name="Griggs A."/>
            <person name="Gujja S."/>
            <person name="Hansen M."/>
            <person name="Howarth C."/>
            <person name="Imamovic A."/>
            <person name="Larimer J."/>
            <person name="McCowan C."/>
            <person name="Murphy C."/>
            <person name="Pearson M."/>
            <person name="Priest M."/>
            <person name="Roberts A."/>
            <person name="Saif S."/>
            <person name="Shea T."/>
            <person name="Sykes S."/>
            <person name="Wortman J."/>
            <person name="Nusbaum C."/>
            <person name="Birren B."/>
        </authorList>
    </citation>
    <scope>NUCLEOTIDE SEQUENCE [LARGE SCALE GENOMIC DNA]</scope>
    <source>
        <strain evidence="2 3">CBS 10435</strain>
    </source>
</reference>
<dbReference type="OrthoDB" id="10533470at2759"/>
<gene>
    <name evidence="2" type="ORF">L486_08476</name>
</gene>
<evidence type="ECO:0000256" key="1">
    <source>
        <dbReference type="SAM" id="MobiDB-lite"/>
    </source>
</evidence>
<reference evidence="3" key="2">
    <citation type="submission" date="2013-12" db="EMBL/GenBank/DDBJ databases">
        <title>Evolution of pathogenesis and genome organization in the Tremellales.</title>
        <authorList>
            <person name="Cuomo C."/>
            <person name="Litvintseva A."/>
            <person name="Heitman J."/>
            <person name="Chen Y."/>
            <person name="Sun S."/>
            <person name="Springer D."/>
            <person name="Dromer F."/>
            <person name="Young S."/>
            <person name="Zeng Q."/>
            <person name="Chapman S."/>
            <person name="Gujja S."/>
            <person name="Saif S."/>
            <person name="Birren B."/>
        </authorList>
    </citation>
    <scope>NUCLEOTIDE SEQUENCE [LARGE SCALE GENOMIC DNA]</scope>
    <source>
        <strain evidence="3">CBS 10435</strain>
    </source>
</reference>
<feature type="region of interest" description="Disordered" evidence="1">
    <location>
        <begin position="181"/>
        <end position="230"/>
    </location>
</feature>
<proteinExistence type="predicted"/>
<feature type="region of interest" description="Disordered" evidence="1">
    <location>
        <begin position="1"/>
        <end position="42"/>
    </location>
</feature>
<sequence>MSSYISDIPAHSPSSPLSPKLTPDLSSSSRSSPQPPSLSPLALDRFPPELRIIIFDHITYAGPSALFNLILTCQAMYDRFTPLLYTRITVDQSNAEKLFYGIIPHVDQFKGAVPSLLSLEDQLPGTDFAIAHPNVVQRHARKVALLDNCRTLIIADHQSIQIISSALGQIPCTPFLPDPSVGHSSMVSDIENEEEDEEEDPGDDDEDGESSQSESENDEDGGEDGGLGDNRNSTSALFSNLISVCFENTSLFDSYRESHIDGTIYDLFIGVKPQNVCATYDTSMNGYMASILGDIGDQWTLKSFTWHDVTNPDFSLVNSAKYLNYHISSINTCAVPNHQTRTGDPSTATVQQGLTPQCTCPITLLHMTDFVYRVGPSREPPTSFDKSQKAKCNYVGLYNIPEHYSPICWSELERELKSKIKNQPIRAGRVWSKNEKDRMKRWKEEFGSFLVDSKKWVDCPCCGRF</sequence>
<dbReference type="EMBL" id="KV700096">
    <property type="protein sequence ID" value="OCF54036.1"/>
    <property type="molecule type" value="Genomic_DNA"/>
</dbReference>
<evidence type="ECO:0000313" key="3">
    <source>
        <dbReference type="Proteomes" id="UP000092583"/>
    </source>
</evidence>
<protein>
    <submittedName>
        <fullName evidence="2">Uncharacterized protein</fullName>
    </submittedName>
</protein>